<keyword evidence="2" id="KW-1185">Reference proteome</keyword>
<organism evidence="1 2">
    <name type="scientific">Burkholderia phage BcepMigl</name>
    <dbReference type="NCBI Taxonomy" id="2886899"/>
    <lineage>
        <taxon>Viruses</taxon>
        <taxon>Duplodnaviria</taxon>
        <taxon>Heunggongvirae</taxon>
        <taxon>Uroviricota</taxon>
        <taxon>Caudoviricetes</taxon>
        <taxon>Lessievirus</taxon>
        <taxon>Lessievirus bcepmigl</taxon>
    </lineage>
</organism>
<sequence length="337" mass="38250">MSHFAVMVIGSNIEQQLQPYHEFECTGEDDEFVQDIDKTEEARAEFDERTETRLKAQDGTLHDFFDGNGNWRPEFSQPDPDAPPFAPDRRVRLVPEGYEVVEVPAAQVRTFADWIEGWYGMTVVPFGQEPDKDGEHKYSYIIVDEAGNVVKAVDRTNPNKKWDWWAIGGRWSNALLLKNGSYTDVARKADIDFDGMRDAAGAKAAERWDKAAAARGDATWQTWEHVRDVLHAGDINAARDAYHAQPAKKAVTVALDNPWDGVDEYLTPRDEYVQQARDRATVFYALVKDGQWIARGTMGWFGMSHDEGDRGEWDRKVNELLDGLPDDTIITIVDCHI</sequence>
<gene>
    <name evidence="1" type="ORF">BcepMigl_gp25</name>
</gene>
<dbReference type="OrthoDB" id="19349at10239"/>
<dbReference type="RefSeq" id="YP_007236771.1">
    <property type="nucleotide sequence ID" value="NC_019917.1"/>
</dbReference>
<dbReference type="KEGG" id="vg:14296488"/>
<evidence type="ECO:0000313" key="2">
    <source>
        <dbReference type="Proteomes" id="UP000009014"/>
    </source>
</evidence>
<name>I6XKU1_9CAUD</name>
<reference evidence="1 2" key="1">
    <citation type="submission" date="2012-05" db="EMBL/GenBank/DDBJ databases">
        <title>Complete genome of the Bcep22-like bacteriophage BcepMigl.</title>
        <authorList>
            <person name="Gill J.J."/>
            <person name="Migl D.M."/>
            <person name="Summer E.J."/>
            <person name="Gonzlaez C.F."/>
            <person name="Young R."/>
        </authorList>
    </citation>
    <scope>NUCLEOTIDE SEQUENCE [LARGE SCALE GENOMIC DNA]</scope>
</reference>
<dbReference type="Proteomes" id="UP000009014">
    <property type="component" value="Segment"/>
</dbReference>
<evidence type="ECO:0000313" key="1">
    <source>
        <dbReference type="EMBL" id="AFN39094.1"/>
    </source>
</evidence>
<dbReference type="EMBL" id="JX104231">
    <property type="protein sequence ID" value="AFN39094.1"/>
    <property type="molecule type" value="Genomic_DNA"/>
</dbReference>
<accession>I6XKU1</accession>
<dbReference type="GeneID" id="14296488"/>
<protein>
    <submittedName>
        <fullName evidence="1">Uncharacterized protein</fullName>
    </submittedName>
</protein>
<proteinExistence type="predicted"/>